<organism evidence="17 18">
    <name type="scientific">Riccia sorocarpa</name>
    <dbReference type="NCBI Taxonomy" id="122646"/>
    <lineage>
        <taxon>Eukaryota</taxon>
        <taxon>Viridiplantae</taxon>
        <taxon>Streptophyta</taxon>
        <taxon>Embryophyta</taxon>
        <taxon>Marchantiophyta</taxon>
        <taxon>Marchantiopsida</taxon>
        <taxon>Marchantiidae</taxon>
        <taxon>Marchantiales</taxon>
        <taxon>Ricciaceae</taxon>
        <taxon>Riccia</taxon>
    </lineage>
</organism>
<comment type="subunit">
    <text evidence="4">Homodimer; disulfide-linked.</text>
</comment>
<comment type="caution">
    <text evidence="17">The sequence shown here is derived from an EMBL/GenBank/DDBJ whole genome shotgun (WGS) entry which is preliminary data.</text>
</comment>
<dbReference type="Pfam" id="PF01786">
    <property type="entry name" value="AOX"/>
    <property type="match status" value="1"/>
</dbReference>
<dbReference type="EC" id="1.10.3.11" evidence="16"/>
<reference evidence="17 18" key="1">
    <citation type="submission" date="2024-09" db="EMBL/GenBank/DDBJ databases">
        <title>Chromosome-scale assembly of Riccia sorocarpa.</title>
        <authorList>
            <person name="Paukszto L."/>
        </authorList>
    </citation>
    <scope>NUCLEOTIDE SEQUENCE [LARGE SCALE GENOMIC DNA]</scope>
    <source>
        <strain evidence="17">LP-2024</strain>
        <tissue evidence="17">Aerial parts of the thallus</tissue>
    </source>
</reference>
<proteinExistence type="inferred from homology"/>
<sequence length="359" mass="41295">MREGAIKRSWRPVAQIVLWQFEQRGAPSTTRNLSTIRFESSRVVDAELANRGAGLPWTTFTVGRANAASSRSFVNVPHVRWASTSSDLRNENEEKEAGSAKSEETELVHSKYWGIVPKTPRREDGSPWPWKCFRPWETYSPDLSIDLQKHHVPETWEDKLAFWTVKSLRYPTDLLFKKRYGCRAMMLETVAAVPGMVGGMLLHLRSLRRFEHSGGWIKALLEEAESERMHLLTFMEVSQPKWYERALVVAAQGVFFNAYFLFYLLAPRVAHRFVGYLEEEAIYSYTKFLEELDNGNIENIPAPAIAIDYWRLPKDATLRDVVVVVRADEAHHRDVNHYASDIHKGGKKLHEEPAPVGYH</sequence>
<keyword evidence="13 16" id="KW-0560">Oxidoreductase</keyword>
<dbReference type="PANTHER" id="PTHR31803:SF3">
    <property type="entry name" value="ALTERNATIVE OXIDASE"/>
    <property type="match status" value="1"/>
</dbReference>
<evidence type="ECO:0000256" key="1">
    <source>
        <dbReference type="ARBA" id="ARBA00001192"/>
    </source>
</evidence>
<evidence type="ECO:0000256" key="3">
    <source>
        <dbReference type="ARBA" id="ARBA00008388"/>
    </source>
</evidence>
<dbReference type="AlphaFoldDB" id="A0ABD3H0U4"/>
<keyword evidence="8 16" id="KW-0479">Metal-binding</keyword>
<keyword evidence="15 16" id="KW-0472">Membrane</keyword>
<dbReference type="GO" id="GO:0009916">
    <property type="term" value="F:alternative oxidase activity"/>
    <property type="evidence" value="ECO:0007669"/>
    <property type="project" value="UniProtKB-UniRule"/>
</dbReference>
<evidence type="ECO:0000256" key="10">
    <source>
        <dbReference type="ARBA" id="ARBA00022946"/>
    </source>
</evidence>
<evidence type="ECO:0000256" key="16">
    <source>
        <dbReference type="RuleBase" id="RU003779"/>
    </source>
</evidence>
<keyword evidence="7 16" id="KW-0812">Transmembrane</keyword>
<keyword evidence="11 16" id="KW-0249">Electron transport</keyword>
<keyword evidence="18" id="KW-1185">Reference proteome</keyword>
<evidence type="ECO:0000256" key="5">
    <source>
        <dbReference type="ARBA" id="ARBA00022448"/>
    </source>
</evidence>
<evidence type="ECO:0000313" key="17">
    <source>
        <dbReference type="EMBL" id="KAL3683950.1"/>
    </source>
</evidence>
<accession>A0ABD3H0U4</accession>
<evidence type="ECO:0000256" key="14">
    <source>
        <dbReference type="ARBA" id="ARBA00023004"/>
    </source>
</evidence>
<dbReference type="InterPro" id="IPR038659">
    <property type="entry name" value="AOX_sf"/>
</dbReference>
<evidence type="ECO:0000256" key="2">
    <source>
        <dbReference type="ARBA" id="ARBA00004448"/>
    </source>
</evidence>
<evidence type="ECO:0000256" key="15">
    <source>
        <dbReference type="ARBA" id="ARBA00023136"/>
    </source>
</evidence>
<keyword evidence="5" id="KW-0813">Transport</keyword>
<comment type="subcellular location">
    <subcellularLocation>
        <location evidence="2">Mitochondrion inner membrane</location>
        <topology evidence="2">Multi-pass membrane protein</topology>
    </subcellularLocation>
</comment>
<keyword evidence="10" id="KW-0809">Transit peptide</keyword>
<evidence type="ECO:0000256" key="12">
    <source>
        <dbReference type="ARBA" id="ARBA00022989"/>
    </source>
</evidence>
<dbReference type="InterPro" id="IPR002680">
    <property type="entry name" value="AOX"/>
</dbReference>
<comment type="similarity">
    <text evidence="3 16">Belongs to the alternative oxidase family.</text>
</comment>
<dbReference type="GO" id="GO:0098803">
    <property type="term" value="C:respiratory chain complex"/>
    <property type="evidence" value="ECO:0007669"/>
    <property type="project" value="UniProtKB-UniRule"/>
</dbReference>
<dbReference type="PANTHER" id="PTHR31803">
    <property type="entry name" value="ALTERNATIVE OXIDASE"/>
    <property type="match status" value="1"/>
</dbReference>
<comment type="catalytic activity">
    <reaction evidence="1 16">
        <text>2 a ubiquinol + O2 = 2 a ubiquinone + 2 H2O</text>
        <dbReference type="Rhea" id="RHEA:30255"/>
        <dbReference type="Rhea" id="RHEA-COMP:9565"/>
        <dbReference type="Rhea" id="RHEA-COMP:9566"/>
        <dbReference type="ChEBI" id="CHEBI:15377"/>
        <dbReference type="ChEBI" id="CHEBI:15379"/>
        <dbReference type="ChEBI" id="CHEBI:16389"/>
        <dbReference type="ChEBI" id="CHEBI:17976"/>
        <dbReference type="EC" id="1.10.3.11"/>
    </reaction>
</comment>
<evidence type="ECO:0000256" key="13">
    <source>
        <dbReference type="ARBA" id="ARBA00023002"/>
    </source>
</evidence>
<dbReference type="FunFam" id="1.20.1260.140:FF:000001">
    <property type="entry name" value="Ubiquinol oxidase"/>
    <property type="match status" value="1"/>
</dbReference>
<evidence type="ECO:0000256" key="4">
    <source>
        <dbReference type="ARBA" id="ARBA00011748"/>
    </source>
</evidence>
<dbReference type="GO" id="GO:0106292">
    <property type="term" value="F:superoxide-generating NADPH oxidase activity"/>
    <property type="evidence" value="ECO:0007669"/>
    <property type="project" value="UniProtKB-ARBA"/>
</dbReference>
<evidence type="ECO:0000313" key="18">
    <source>
        <dbReference type="Proteomes" id="UP001633002"/>
    </source>
</evidence>
<evidence type="ECO:0000256" key="7">
    <source>
        <dbReference type="ARBA" id="ARBA00022692"/>
    </source>
</evidence>
<keyword evidence="6 16" id="KW-0679">Respiratory chain</keyword>
<keyword evidence="9" id="KW-0496">Mitochondrion</keyword>
<keyword evidence="12" id="KW-1133">Transmembrane helix</keyword>
<dbReference type="GO" id="GO:0102721">
    <property type="term" value="F:ubiquinol:oxygen oxidoreductase activity"/>
    <property type="evidence" value="ECO:0007669"/>
    <property type="project" value="UniProtKB-EC"/>
</dbReference>
<comment type="cofactor">
    <cofactor evidence="16">
        <name>Fe cation</name>
        <dbReference type="ChEBI" id="CHEBI:24875"/>
    </cofactor>
    <text evidence="16">Binds 2 iron ions per subunit.</text>
</comment>
<dbReference type="Proteomes" id="UP001633002">
    <property type="component" value="Unassembled WGS sequence"/>
</dbReference>
<dbReference type="EMBL" id="JBJQOH010000006">
    <property type="protein sequence ID" value="KAL3683950.1"/>
    <property type="molecule type" value="Genomic_DNA"/>
</dbReference>
<dbReference type="Gene3D" id="1.20.1260.140">
    <property type="entry name" value="Alternative oxidase"/>
    <property type="match status" value="1"/>
</dbReference>
<evidence type="ECO:0000256" key="8">
    <source>
        <dbReference type="ARBA" id="ARBA00022723"/>
    </source>
</evidence>
<dbReference type="GO" id="GO:0005743">
    <property type="term" value="C:mitochondrial inner membrane"/>
    <property type="evidence" value="ECO:0007669"/>
    <property type="project" value="UniProtKB-SubCell"/>
</dbReference>
<dbReference type="GO" id="GO:0046872">
    <property type="term" value="F:metal ion binding"/>
    <property type="evidence" value="ECO:0007669"/>
    <property type="project" value="UniProtKB-UniRule"/>
</dbReference>
<evidence type="ECO:0000256" key="6">
    <source>
        <dbReference type="ARBA" id="ARBA00022660"/>
    </source>
</evidence>
<keyword evidence="9" id="KW-0999">Mitochondrion inner membrane</keyword>
<evidence type="ECO:0000256" key="11">
    <source>
        <dbReference type="ARBA" id="ARBA00022982"/>
    </source>
</evidence>
<gene>
    <name evidence="17" type="ORF">R1sor_001972</name>
</gene>
<protein>
    <recommendedName>
        <fullName evidence="16">Ubiquinol oxidase</fullName>
        <ecNumber evidence="16">1.10.3.11</ecNumber>
    </recommendedName>
</protein>
<name>A0ABD3H0U4_9MARC</name>
<keyword evidence="14 16" id="KW-0408">Iron</keyword>
<dbReference type="CDD" id="cd01053">
    <property type="entry name" value="AOX"/>
    <property type="match status" value="1"/>
</dbReference>
<evidence type="ECO:0000256" key="9">
    <source>
        <dbReference type="ARBA" id="ARBA00022792"/>
    </source>
</evidence>